<evidence type="ECO:0000259" key="3">
    <source>
        <dbReference type="PROSITE" id="PS50801"/>
    </source>
</evidence>
<dbReference type="Pfam" id="PF08448">
    <property type="entry name" value="PAS_4"/>
    <property type="match status" value="1"/>
</dbReference>
<dbReference type="SMART" id="SM00091">
    <property type="entry name" value="PAS"/>
    <property type="match status" value="2"/>
</dbReference>
<organism evidence="4 5">
    <name type="scientific">Chondromyces crocatus</name>
    <dbReference type="NCBI Taxonomy" id="52"/>
    <lineage>
        <taxon>Bacteria</taxon>
        <taxon>Pseudomonadati</taxon>
        <taxon>Myxococcota</taxon>
        <taxon>Polyangia</taxon>
        <taxon>Polyangiales</taxon>
        <taxon>Polyangiaceae</taxon>
        <taxon>Chondromyces</taxon>
    </lineage>
</organism>
<dbReference type="Gene3D" id="3.30.750.24">
    <property type="entry name" value="STAS domain"/>
    <property type="match status" value="1"/>
</dbReference>
<feature type="domain" description="STAS" evidence="3">
    <location>
        <begin position="254"/>
        <end position="365"/>
    </location>
</feature>
<protein>
    <submittedName>
        <fullName evidence="4">Anti-anti-sigma factor</fullName>
    </submittedName>
</protein>
<proteinExistence type="predicted"/>
<dbReference type="KEGG" id="ccro:CMC5_022440"/>
<dbReference type="SUPFAM" id="SSF52091">
    <property type="entry name" value="SpoIIaa-like"/>
    <property type="match status" value="1"/>
</dbReference>
<dbReference type="InterPro" id="IPR000014">
    <property type="entry name" value="PAS"/>
</dbReference>
<dbReference type="PANTHER" id="PTHR33745">
    <property type="entry name" value="RSBT ANTAGONIST PROTEIN RSBS-RELATED"/>
    <property type="match status" value="1"/>
</dbReference>
<dbReference type="Gene3D" id="3.30.450.20">
    <property type="entry name" value="PAS domain"/>
    <property type="match status" value="2"/>
</dbReference>
<dbReference type="InterPro" id="IPR013656">
    <property type="entry name" value="PAS_4"/>
</dbReference>
<keyword evidence="5" id="KW-1185">Reference proteome</keyword>
<name>A0A0K1EBQ9_CHOCO</name>
<dbReference type="EMBL" id="CP012159">
    <property type="protein sequence ID" value="AKT38102.1"/>
    <property type="molecule type" value="Genomic_DNA"/>
</dbReference>
<dbReference type="SUPFAM" id="SSF55785">
    <property type="entry name" value="PYP-like sensor domain (PAS domain)"/>
    <property type="match status" value="2"/>
</dbReference>
<dbReference type="PROSITE" id="PS50112">
    <property type="entry name" value="PAS"/>
    <property type="match status" value="1"/>
</dbReference>
<dbReference type="PROSITE" id="PS50801">
    <property type="entry name" value="STAS"/>
    <property type="match status" value="1"/>
</dbReference>
<accession>A0A0K1EBQ9</accession>
<keyword evidence="1" id="KW-0597">Phosphoprotein</keyword>
<dbReference type="InterPro" id="IPR051932">
    <property type="entry name" value="Bact_StressResp_Reg"/>
</dbReference>
<sequence length="381" mass="41982">MGVDTPSALLDSFFSTCPELLFVATLDAKLQLSSAAMRRHLGAGGEPGVHLLDLIHPEDKPVFETAWARLSSSTTPERLDVRLRDTHGVFTMVRCHAARTEDGTAIHGAFRLEAVCPPRTKELLLDAMAENLPAAIWGCSGDGTLVYQEGKALEMLGVKRGEFVGQNLLDLYGNVEGLGEYVRRALAGESIHYLTYLQGFHWENWLIPIFDAHGERVMILGFTIDITRVRKAEEELRLRLTEIEHQQEVIRRLSTPIIEVWDGVLTLPMLGVLDSTRTAEVMDNLLDRVAQSQARYAILDLTGVEVVDTGVAGYLLRLVNAIRLLGAEGIVAGIRPTVAQTMITLGADLSQIVTHRNLRAALSHCIRQMSSPSPSTPRPHD</sequence>
<dbReference type="InterPro" id="IPR002645">
    <property type="entry name" value="STAS_dom"/>
</dbReference>
<dbReference type="STRING" id="52.CMC5_022440"/>
<evidence type="ECO:0000313" key="4">
    <source>
        <dbReference type="EMBL" id="AKT38102.1"/>
    </source>
</evidence>
<reference evidence="4 5" key="1">
    <citation type="submission" date="2015-07" db="EMBL/GenBank/DDBJ databases">
        <title>Genome analysis of myxobacterium Chondromyces crocatus Cm c5 reveals a high potential for natural compound synthesis and the genetic basis for the loss of fruiting body formation.</title>
        <authorList>
            <person name="Zaburannyi N."/>
            <person name="Bunk B."/>
            <person name="Maier J."/>
            <person name="Overmann J."/>
            <person name="Mueller R."/>
        </authorList>
    </citation>
    <scope>NUCLEOTIDE SEQUENCE [LARGE SCALE GENOMIC DNA]</scope>
    <source>
        <strain evidence="4 5">Cm c5</strain>
    </source>
</reference>
<dbReference type="InterPro" id="IPR036513">
    <property type="entry name" value="STAS_dom_sf"/>
</dbReference>
<gene>
    <name evidence="4" type="primary">rsbV</name>
    <name evidence="4" type="ORF">CMC5_022440</name>
</gene>
<dbReference type="AlphaFoldDB" id="A0A0K1EBQ9"/>
<feature type="domain" description="PAS" evidence="2">
    <location>
        <begin position="121"/>
        <end position="169"/>
    </location>
</feature>
<dbReference type="PANTHER" id="PTHR33745:SF3">
    <property type="entry name" value="RSBT CO-ANTAGONIST PROTEIN RSBRC"/>
    <property type="match status" value="1"/>
</dbReference>
<evidence type="ECO:0000313" key="5">
    <source>
        <dbReference type="Proteomes" id="UP000067626"/>
    </source>
</evidence>
<dbReference type="Proteomes" id="UP000067626">
    <property type="component" value="Chromosome"/>
</dbReference>
<dbReference type="CDD" id="cd07041">
    <property type="entry name" value="STAS_RsbR_RsbS_like"/>
    <property type="match status" value="1"/>
</dbReference>
<dbReference type="Pfam" id="PF01740">
    <property type="entry name" value="STAS"/>
    <property type="match status" value="1"/>
</dbReference>
<evidence type="ECO:0000256" key="1">
    <source>
        <dbReference type="ARBA" id="ARBA00022553"/>
    </source>
</evidence>
<evidence type="ECO:0000259" key="2">
    <source>
        <dbReference type="PROSITE" id="PS50112"/>
    </source>
</evidence>
<dbReference type="NCBIfam" id="TIGR00229">
    <property type="entry name" value="sensory_box"/>
    <property type="match status" value="1"/>
</dbReference>
<dbReference type="CDD" id="cd00130">
    <property type="entry name" value="PAS"/>
    <property type="match status" value="1"/>
</dbReference>
<dbReference type="InterPro" id="IPR035965">
    <property type="entry name" value="PAS-like_dom_sf"/>
</dbReference>